<dbReference type="Proteomes" id="UP000295334">
    <property type="component" value="Unassembled WGS sequence"/>
</dbReference>
<keyword evidence="4 8" id="KW-0479">Metal-binding</keyword>
<dbReference type="FunFam" id="3.30.420.40:FF:000040">
    <property type="entry name" value="tRNA N6-adenosine threonylcarbamoyltransferase"/>
    <property type="match status" value="1"/>
</dbReference>
<comment type="caution">
    <text evidence="10">The sequence shown here is derived from an EMBL/GenBank/DDBJ whole genome shotgun (WGS) entry which is preliminary data.</text>
</comment>
<feature type="domain" description="Gcp-like" evidence="9">
    <location>
        <begin position="23"/>
        <end position="308"/>
    </location>
</feature>
<dbReference type="EC" id="2.3.1.234" evidence="8"/>
<evidence type="ECO:0000259" key="9">
    <source>
        <dbReference type="Pfam" id="PF00814"/>
    </source>
</evidence>
<gene>
    <name evidence="8 10" type="primary">tsaD</name>
    <name evidence="10" type="ORF">EPD60_02685</name>
</gene>
<evidence type="ECO:0000256" key="7">
    <source>
        <dbReference type="ARBA" id="ARBA00048117"/>
    </source>
</evidence>
<dbReference type="InterPro" id="IPR043129">
    <property type="entry name" value="ATPase_NBD"/>
</dbReference>
<feature type="binding site" evidence="8">
    <location>
        <position position="114"/>
    </location>
    <ligand>
        <name>Fe cation</name>
        <dbReference type="ChEBI" id="CHEBI:24875"/>
    </ligand>
</feature>
<dbReference type="GO" id="GO:0005506">
    <property type="term" value="F:iron ion binding"/>
    <property type="evidence" value="ECO:0007669"/>
    <property type="project" value="UniProtKB-UniRule"/>
</dbReference>
<comment type="subcellular location">
    <subcellularLocation>
        <location evidence="8">Cytoplasm</location>
    </subcellularLocation>
</comment>
<keyword evidence="5 8" id="KW-0408">Iron</keyword>
<feature type="binding site" evidence="8">
    <location>
        <begin position="133"/>
        <end position="137"/>
    </location>
    <ligand>
        <name>substrate</name>
    </ligand>
</feature>
<keyword evidence="3 8" id="KW-0819">tRNA processing</keyword>
<keyword evidence="11" id="KW-1185">Reference proteome</keyword>
<proteinExistence type="inferred from homology"/>
<keyword evidence="1 8" id="KW-0963">Cytoplasm</keyword>
<comment type="similarity">
    <text evidence="8">Belongs to the KAE1 / TsaD family.</text>
</comment>
<sequence>MPTLLAIESSCDETSAAVCRDGKILSNHIANQTVHERYGGVVPELASRAHMQNIVPVVDVALKQAGVSLSELDAIGFTQAPGLIGSLLVGAQFAKSLALALSKPLVAVHHMQAHVLANLIPERRPSFPFLCLTVSGGHTQIVRADSPTELHILGETIDDAAGEAFDKSAKLLGLPYPGGPLIDKYAKEGNPKRFKFAEPQIEGLDFSFSGLKTSVLYFLQKERAANAAFAEENMADICASLQATIINILLKKLKRAALVTGIRELCIAGGVSANSGLRRAFEELGREQEWNTYIPDFQYCTDNAGMIAITAYHKLLAGVHEDLDAAATARSDWH</sequence>
<feature type="binding site" evidence="8">
    <location>
        <position position="179"/>
    </location>
    <ligand>
        <name>substrate</name>
    </ligand>
</feature>
<feature type="binding site" evidence="8">
    <location>
        <position position="110"/>
    </location>
    <ligand>
        <name>Fe cation</name>
        <dbReference type="ChEBI" id="CHEBI:24875"/>
    </ligand>
</feature>
<evidence type="ECO:0000256" key="1">
    <source>
        <dbReference type="ARBA" id="ARBA00022490"/>
    </source>
</evidence>
<feature type="binding site" evidence="8">
    <location>
        <position position="302"/>
    </location>
    <ligand>
        <name>Fe cation</name>
        <dbReference type="ChEBI" id="CHEBI:24875"/>
    </ligand>
</feature>
<dbReference type="OrthoDB" id="9806197at2"/>
<dbReference type="GO" id="GO:0002949">
    <property type="term" value="P:tRNA threonylcarbamoyladenosine modification"/>
    <property type="evidence" value="ECO:0007669"/>
    <property type="project" value="UniProtKB-UniRule"/>
</dbReference>
<dbReference type="InterPro" id="IPR017861">
    <property type="entry name" value="KAE1/TsaD"/>
</dbReference>
<dbReference type="InterPro" id="IPR022450">
    <property type="entry name" value="TsaD"/>
</dbReference>
<dbReference type="GO" id="GO:0005737">
    <property type="term" value="C:cytoplasm"/>
    <property type="evidence" value="ECO:0007669"/>
    <property type="project" value="UniProtKB-SubCell"/>
</dbReference>
<dbReference type="EMBL" id="SJZI01000002">
    <property type="protein sequence ID" value="TCJ19338.1"/>
    <property type="molecule type" value="Genomic_DNA"/>
</dbReference>
<comment type="cofactor">
    <cofactor evidence="8">
        <name>Fe(2+)</name>
        <dbReference type="ChEBI" id="CHEBI:29033"/>
    </cofactor>
    <text evidence="8">Binds 1 Fe(2+) ion per subunit.</text>
</comment>
<dbReference type="PRINTS" id="PR00789">
    <property type="entry name" value="OSIALOPTASE"/>
</dbReference>
<reference evidence="10 11" key="1">
    <citation type="submission" date="2019-03" db="EMBL/GenBank/DDBJ databases">
        <authorList>
            <person name="Kim M.K.M."/>
        </authorList>
    </citation>
    <scope>NUCLEOTIDE SEQUENCE [LARGE SCALE GENOMIC DNA]</scope>
    <source>
        <strain evidence="10 11">17J68-12</strain>
    </source>
</reference>
<dbReference type="Gene3D" id="3.30.420.40">
    <property type="match status" value="2"/>
</dbReference>
<dbReference type="RefSeq" id="WP_131446570.1">
    <property type="nucleotide sequence ID" value="NZ_SJZI01000002.1"/>
</dbReference>
<dbReference type="InterPro" id="IPR000905">
    <property type="entry name" value="Gcp-like_dom"/>
</dbReference>
<dbReference type="NCBIfam" id="TIGR00329">
    <property type="entry name" value="gcp_kae1"/>
    <property type="match status" value="1"/>
</dbReference>
<dbReference type="CDD" id="cd24133">
    <property type="entry name" value="ASKHA_NBD_TsaD_bac"/>
    <property type="match status" value="1"/>
</dbReference>
<dbReference type="HAMAP" id="MF_01445">
    <property type="entry name" value="TsaD"/>
    <property type="match status" value="1"/>
</dbReference>
<comment type="function">
    <text evidence="8">Required for the formation of a threonylcarbamoyl group on adenosine at position 37 (t(6)A37) in tRNAs that read codons beginning with adenine. Is involved in the transfer of the threonylcarbamoyl moiety of threonylcarbamoyl-AMP (TC-AMP) to the N6 group of A37, together with TsaE and TsaB. TsaD likely plays a direct catalytic role in this reaction.</text>
</comment>
<feature type="binding site" evidence="8">
    <location>
        <position position="183"/>
    </location>
    <ligand>
        <name>substrate</name>
    </ligand>
</feature>
<evidence type="ECO:0000313" key="11">
    <source>
        <dbReference type="Proteomes" id="UP000295334"/>
    </source>
</evidence>
<accession>A0A4R1BPE1</accession>
<feature type="binding site" evidence="8">
    <location>
        <position position="274"/>
    </location>
    <ligand>
        <name>substrate</name>
    </ligand>
</feature>
<protein>
    <recommendedName>
        <fullName evidence="8">tRNA N6-adenosine threonylcarbamoyltransferase</fullName>
        <ecNumber evidence="8">2.3.1.234</ecNumber>
    </recommendedName>
    <alternativeName>
        <fullName evidence="8">N6-L-threonylcarbamoyladenine synthase</fullName>
        <shortName evidence="8">t(6)A synthase</shortName>
    </alternativeName>
    <alternativeName>
        <fullName evidence="8">t(6)A37 threonylcarbamoyladenosine biosynthesis protein TsaD</fullName>
    </alternativeName>
    <alternativeName>
        <fullName evidence="8">tRNA threonylcarbamoyladenosine biosynthesis protein TsaD</fullName>
    </alternativeName>
</protein>
<evidence type="ECO:0000256" key="2">
    <source>
        <dbReference type="ARBA" id="ARBA00022679"/>
    </source>
</evidence>
<dbReference type="AlphaFoldDB" id="A0A4R1BPE1"/>
<feature type="binding site" evidence="8">
    <location>
        <position position="166"/>
    </location>
    <ligand>
        <name>substrate</name>
    </ligand>
</feature>
<evidence type="ECO:0000313" key="10">
    <source>
        <dbReference type="EMBL" id="TCJ19338.1"/>
    </source>
</evidence>
<keyword evidence="6 8" id="KW-0012">Acyltransferase</keyword>
<evidence type="ECO:0000256" key="8">
    <source>
        <dbReference type="HAMAP-Rule" id="MF_01445"/>
    </source>
</evidence>
<name>A0A4R1BPE1_9BACT</name>
<keyword evidence="2 8" id="KW-0808">Transferase</keyword>
<dbReference type="Pfam" id="PF00814">
    <property type="entry name" value="TsaD"/>
    <property type="match status" value="1"/>
</dbReference>
<dbReference type="NCBIfam" id="TIGR03723">
    <property type="entry name" value="T6A_TsaD_YgjD"/>
    <property type="match status" value="1"/>
</dbReference>
<evidence type="ECO:0000256" key="4">
    <source>
        <dbReference type="ARBA" id="ARBA00022723"/>
    </source>
</evidence>
<dbReference type="PANTHER" id="PTHR11735:SF6">
    <property type="entry name" value="TRNA N6-ADENOSINE THREONYLCARBAMOYLTRANSFERASE, MITOCHONDRIAL"/>
    <property type="match status" value="1"/>
</dbReference>
<dbReference type="GO" id="GO:0061711">
    <property type="term" value="F:tRNA N(6)-L-threonylcarbamoyladenine synthase activity"/>
    <property type="evidence" value="ECO:0007669"/>
    <property type="project" value="UniProtKB-EC"/>
</dbReference>
<evidence type="ECO:0000256" key="5">
    <source>
        <dbReference type="ARBA" id="ARBA00023004"/>
    </source>
</evidence>
<evidence type="ECO:0000256" key="6">
    <source>
        <dbReference type="ARBA" id="ARBA00023315"/>
    </source>
</evidence>
<organism evidence="10 11">
    <name type="scientific">Flaviaesturariibacter flavus</name>
    <dbReference type="NCBI Taxonomy" id="2502780"/>
    <lineage>
        <taxon>Bacteria</taxon>
        <taxon>Pseudomonadati</taxon>
        <taxon>Bacteroidota</taxon>
        <taxon>Chitinophagia</taxon>
        <taxon>Chitinophagales</taxon>
        <taxon>Chitinophagaceae</taxon>
        <taxon>Flaviaestuariibacter</taxon>
    </lineage>
</organism>
<comment type="catalytic activity">
    <reaction evidence="7 8">
        <text>L-threonylcarbamoyladenylate + adenosine(37) in tRNA = N(6)-L-threonylcarbamoyladenosine(37) in tRNA + AMP + H(+)</text>
        <dbReference type="Rhea" id="RHEA:37059"/>
        <dbReference type="Rhea" id="RHEA-COMP:10162"/>
        <dbReference type="Rhea" id="RHEA-COMP:10163"/>
        <dbReference type="ChEBI" id="CHEBI:15378"/>
        <dbReference type="ChEBI" id="CHEBI:73682"/>
        <dbReference type="ChEBI" id="CHEBI:74411"/>
        <dbReference type="ChEBI" id="CHEBI:74418"/>
        <dbReference type="ChEBI" id="CHEBI:456215"/>
        <dbReference type="EC" id="2.3.1.234"/>
    </reaction>
</comment>
<dbReference type="PANTHER" id="PTHR11735">
    <property type="entry name" value="TRNA N6-ADENOSINE THREONYLCARBAMOYLTRANSFERASE"/>
    <property type="match status" value="1"/>
</dbReference>
<dbReference type="SUPFAM" id="SSF53067">
    <property type="entry name" value="Actin-like ATPase domain"/>
    <property type="match status" value="1"/>
</dbReference>
<evidence type="ECO:0000256" key="3">
    <source>
        <dbReference type="ARBA" id="ARBA00022694"/>
    </source>
</evidence>